<comment type="caution">
    <text evidence="1">The sequence shown here is derived from an EMBL/GenBank/DDBJ whole genome shotgun (WGS) entry which is preliminary data.</text>
</comment>
<dbReference type="RefSeq" id="WP_378290233.1">
    <property type="nucleotide sequence ID" value="NZ_JBHSON010000109.1"/>
</dbReference>
<gene>
    <name evidence="1" type="ORF">ACFPZN_47580</name>
</gene>
<keyword evidence="2" id="KW-1185">Reference proteome</keyword>
<dbReference type="Proteomes" id="UP001596074">
    <property type="component" value="Unassembled WGS sequence"/>
</dbReference>
<protein>
    <submittedName>
        <fullName evidence="1">Uncharacterized protein</fullName>
    </submittedName>
</protein>
<dbReference type="EMBL" id="JBHSON010000109">
    <property type="protein sequence ID" value="MFC5753328.1"/>
    <property type="molecule type" value="Genomic_DNA"/>
</dbReference>
<reference evidence="2" key="1">
    <citation type="journal article" date="2019" name="Int. J. Syst. Evol. Microbiol.">
        <title>The Global Catalogue of Microorganisms (GCM) 10K type strain sequencing project: providing services to taxonomists for standard genome sequencing and annotation.</title>
        <authorList>
            <consortium name="The Broad Institute Genomics Platform"/>
            <consortium name="The Broad Institute Genome Sequencing Center for Infectious Disease"/>
            <person name="Wu L."/>
            <person name="Ma J."/>
        </authorList>
    </citation>
    <scope>NUCLEOTIDE SEQUENCE [LARGE SCALE GENOMIC DNA]</scope>
    <source>
        <strain evidence="2">KCTC 42087</strain>
    </source>
</reference>
<organism evidence="1 2">
    <name type="scientific">Actinomadura rugatobispora</name>
    <dbReference type="NCBI Taxonomy" id="1994"/>
    <lineage>
        <taxon>Bacteria</taxon>
        <taxon>Bacillati</taxon>
        <taxon>Actinomycetota</taxon>
        <taxon>Actinomycetes</taxon>
        <taxon>Streptosporangiales</taxon>
        <taxon>Thermomonosporaceae</taxon>
        <taxon>Actinomadura</taxon>
    </lineage>
</organism>
<accession>A0ABW1AFJ5</accession>
<evidence type="ECO:0000313" key="2">
    <source>
        <dbReference type="Proteomes" id="UP001596074"/>
    </source>
</evidence>
<name>A0ABW1AFJ5_9ACTN</name>
<proteinExistence type="predicted"/>
<sequence>MRSYGRRSPLFVQLDARIVREHPGVRIDLGDGHRHLTPEEAYTEVRGDGVAAPLRDAVWAVAIASALRERPDRDLARCFALWLGESWIRRTTTFVTDRLRVDRADVEAELVAAFLEELPHSDPDHSGSGETLLRRMSRRVWPEVRRGHREVAVADPRGLAGPDSPGDVPGDAWELEISPPPSPTGLRAPIRITHREQAEGERLGLLAGDMGLGEVVHRARRLGAGRPVGRLSLRPIGSAR</sequence>
<evidence type="ECO:0000313" key="1">
    <source>
        <dbReference type="EMBL" id="MFC5753328.1"/>
    </source>
</evidence>